<dbReference type="Proteomes" id="UP000499080">
    <property type="component" value="Unassembled WGS sequence"/>
</dbReference>
<proteinExistence type="predicted"/>
<dbReference type="EMBL" id="BGPR01000026">
    <property type="protein sequence ID" value="GBL81828.1"/>
    <property type="molecule type" value="Genomic_DNA"/>
</dbReference>
<evidence type="ECO:0000313" key="2">
    <source>
        <dbReference type="Proteomes" id="UP000499080"/>
    </source>
</evidence>
<keyword evidence="2" id="KW-1185">Reference proteome</keyword>
<protein>
    <submittedName>
        <fullName evidence="1">Uncharacterized protein</fullName>
    </submittedName>
</protein>
<organism evidence="1 2">
    <name type="scientific">Araneus ventricosus</name>
    <name type="common">Orbweaver spider</name>
    <name type="synonym">Epeira ventricosa</name>
    <dbReference type="NCBI Taxonomy" id="182803"/>
    <lineage>
        <taxon>Eukaryota</taxon>
        <taxon>Metazoa</taxon>
        <taxon>Ecdysozoa</taxon>
        <taxon>Arthropoda</taxon>
        <taxon>Chelicerata</taxon>
        <taxon>Arachnida</taxon>
        <taxon>Araneae</taxon>
        <taxon>Araneomorphae</taxon>
        <taxon>Entelegynae</taxon>
        <taxon>Araneoidea</taxon>
        <taxon>Araneidae</taxon>
        <taxon>Araneus</taxon>
    </lineage>
</organism>
<evidence type="ECO:0000313" key="1">
    <source>
        <dbReference type="EMBL" id="GBL81828.1"/>
    </source>
</evidence>
<comment type="caution">
    <text evidence="1">The sequence shown here is derived from an EMBL/GenBank/DDBJ whole genome shotgun (WGS) entry which is preliminary data.</text>
</comment>
<name>A0A4Y2AQ00_ARAVE</name>
<gene>
    <name evidence="1" type="ORF">AVEN_93571_1</name>
</gene>
<accession>A0A4Y2AQ00</accession>
<reference evidence="1 2" key="1">
    <citation type="journal article" date="2019" name="Sci. Rep.">
        <title>Orb-weaving spider Araneus ventricosus genome elucidates the spidroin gene catalogue.</title>
        <authorList>
            <person name="Kono N."/>
            <person name="Nakamura H."/>
            <person name="Ohtoshi R."/>
            <person name="Moran D.A.P."/>
            <person name="Shinohara A."/>
            <person name="Yoshida Y."/>
            <person name="Fujiwara M."/>
            <person name="Mori M."/>
            <person name="Tomita M."/>
            <person name="Arakawa K."/>
        </authorList>
    </citation>
    <scope>NUCLEOTIDE SEQUENCE [LARGE SCALE GENOMIC DNA]</scope>
</reference>
<dbReference type="AlphaFoldDB" id="A0A4Y2AQ00"/>
<sequence>MGKELTHRELSIITCQSPMEGFFGSALEYTLHCTFVGNSWGTTNYTPTRPIVNCEFLYDRRETERISIQRKDRNGTITLYSTCRDYTEQKLY</sequence>